<proteinExistence type="inferred from homology"/>
<feature type="binding site" evidence="5">
    <location>
        <position position="66"/>
    </location>
    <ligand>
        <name>a divalent metal cation</name>
        <dbReference type="ChEBI" id="CHEBI:60240"/>
        <label>1</label>
    </ligand>
</feature>
<dbReference type="NCBIfam" id="TIGR00486">
    <property type="entry name" value="YbgI_SA1388"/>
    <property type="match status" value="1"/>
</dbReference>
<gene>
    <name evidence="6" type="ORF">SAMN02745885_01040</name>
</gene>
<sequence length="371" mass="40418">MAKIGQIISWIEELAPRKLAAEWDNVGLMLGDPGAETDKVLVALDCTPAVAEEAIEQGAGLLVTHHPLIFKPLKNLRFDTATGRLLARLIQNNIAVYSAHTNLDSAEKGINATLARALNLQDIQVLEPGWREEYIKIVVFVPAGHEEAVRLAMAEAGAGHIGNYSHCTFQTQGTGTFLPLTGTNPYLGQVGQLERAEEYRLETICPKSKLKRVLQAMLKVHPYEEVAYDLYPLLNEGPALGLGRIGLLPQPLTLAQLAARIKEIVSVARLRLGGSPEQTVKKVALCSGSGASLAARAKMQGADVLLTGDVKYHEAQDMLQMGLSFIDAGHFATEAFYLPYWVRELQQKAAGAGAIVEIIQSTREKEPWQEI</sequence>
<evidence type="ECO:0000256" key="1">
    <source>
        <dbReference type="ARBA" id="ARBA00006964"/>
    </source>
</evidence>
<feature type="binding site" evidence="5">
    <location>
        <position position="330"/>
    </location>
    <ligand>
        <name>a divalent metal cation</name>
        <dbReference type="ChEBI" id="CHEBI:60240"/>
        <label>1</label>
    </ligand>
</feature>
<dbReference type="InterPro" id="IPR015867">
    <property type="entry name" value="N-reg_PII/ATP_PRibTrfase_C"/>
</dbReference>
<protein>
    <recommendedName>
        <fullName evidence="2 4">GTP cyclohydrolase 1 type 2 homolog</fullName>
    </recommendedName>
</protein>
<dbReference type="Pfam" id="PF01784">
    <property type="entry name" value="DUF34_NIF3"/>
    <property type="match status" value="1"/>
</dbReference>
<dbReference type="AlphaFoldDB" id="A0A1T4NVN1"/>
<evidence type="ECO:0000256" key="2">
    <source>
        <dbReference type="ARBA" id="ARBA00022112"/>
    </source>
</evidence>
<feature type="binding site" evidence="5">
    <location>
        <position position="334"/>
    </location>
    <ligand>
        <name>a divalent metal cation</name>
        <dbReference type="ChEBI" id="CHEBI:60240"/>
        <label>1</label>
    </ligand>
</feature>
<evidence type="ECO:0000313" key="6">
    <source>
        <dbReference type="EMBL" id="SJZ83092.1"/>
    </source>
</evidence>
<reference evidence="7" key="1">
    <citation type="submission" date="2017-02" db="EMBL/GenBank/DDBJ databases">
        <authorList>
            <person name="Varghese N."/>
            <person name="Submissions S."/>
        </authorList>
    </citation>
    <scope>NUCLEOTIDE SEQUENCE [LARGE SCALE GENOMIC DNA]</scope>
    <source>
        <strain evidence="7">DSM 16521</strain>
    </source>
</reference>
<dbReference type="Gene3D" id="3.40.1390.30">
    <property type="entry name" value="NIF3 (NGG1p interacting factor 3)-like"/>
    <property type="match status" value="1"/>
</dbReference>
<dbReference type="Proteomes" id="UP000189933">
    <property type="component" value="Unassembled WGS sequence"/>
</dbReference>
<feature type="binding site" evidence="5">
    <location>
        <position position="104"/>
    </location>
    <ligand>
        <name>a divalent metal cation</name>
        <dbReference type="ChEBI" id="CHEBI:60240"/>
        <label>1</label>
    </ligand>
</feature>
<dbReference type="Gene3D" id="3.30.70.120">
    <property type="match status" value="1"/>
</dbReference>
<dbReference type="OrthoDB" id="9792792at2"/>
<dbReference type="InterPro" id="IPR017221">
    <property type="entry name" value="DUF34/NIF3_bac"/>
</dbReference>
<organism evidence="6 7">
    <name type="scientific">Carboxydocella sporoproducens DSM 16521</name>
    <dbReference type="NCBI Taxonomy" id="1121270"/>
    <lineage>
        <taxon>Bacteria</taxon>
        <taxon>Bacillati</taxon>
        <taxon>Bacillota</taxon>
        <taxon>Clostridia</taxon>
        <taxon>Eubacteriales</taxon>
        <taxon>Clostridiales Family XVI. Incertae Sedis</taxon>
        <taxon>Carboxydocella</taxon>
    </lineage>
</organism>
<evidence type="ECO:0000313" key="7">
    <source>
        <dbReference type="Proteomes" id="UP000189933"/>
    </source>
</evidence>
<feature type="binding site" evidence="5">
    <location>
        <position position="65"/>
    </location>
    <ligand>
        <name>a divalent metal cation</name>
        <dbReference type="ChEBI" id="CHEBI:60240"/>
        <label>1</label>
    </ligand>
</feature>
<dbReference type="PIRSF" id="PIRSF037489">
    <property type="entry name" value="UCP037489_NIF3_YqfO"/>
    <property type="match status" value="1"/>
</dbReference>
<keyword evidence="3 4" id="KW-0479">Metal-binding</keyword>
<dbReference type="GO" id="GO:0005737">
    <property type="term" value="C:cytoplasm"/>
    <property type="evidence" value="ECO:0007669"/>
    <property type="project" value="TreeGrafter"/>
</dbReference>
<dbReference type="GO" id="GO:0046872">
    <property type="term" value="F:metal ion binding"/>
    <property type="evidence" value="ECO:0007669"/>
    <property type="project" value="UniProtKB-UniRule"/>
</dbReference>
<keyword evidence="7" id="KW-1185">Reference proteome</keyword>
<comment type="similarity">
    <text evidence="1 4">Belongs to the GTP cyclohydrolase I type 2/NIF3 family.</text>
</comment>
<evidence type="ECO:0000256" key="5">
    <source>
        <dbReference type="PIRSR" id="PIRSR602678-1"/>
    </source>
</evidence>
<accession>A0A1T4NVN1</accession>
<dbReference type="PANTHER" id="PTHR13799:SF14">
    <property type="entry name" value="GTP CYCLOHYDROLASE 1 TYPE 2 HOMOLOG"/>
    <property type="match status" value="1"/>
</dbReference>
<dbReference type="EMBL" id="FUXM01000008">
    <property type="protein sequence ID" value="SJZ83092.1"/>
    <property type="molecule type" value="Genomic_DNA"/>
</dbReference>
<dbReference type="SUPFAM" id="SSF102705">
    <property type="entry name" value="NIF3 (NGG1p interacting factor 3)-like"/>
    <property type="match status" value="1"/>
</dbReference>
<evidence type="ECO:0000256" key="4">
    <source>
        <dbReference type="PIRNR" id="PIRNR037489"/>
    </source>
</evidence>
<evidence type="ECO:0000256" key="3">
    <source>
        <dbReference type="ARBA" id="ARBA00022723"/>
    </source>
</evidence>
<dbReference type="RefSeq" id="WP_078665132.1">
    <property type="nucleotide sequence ID" value="NZ_FUXM01000008.1"/>
</dbReference>
<dbReference type="FunFam" id="3.30.70.120:FF:000006">
    <property type="entry name" value="GTP cyclohydrolase 1 type 2 homolog"/>
    <property type="match status" value="1"/>
</dbReference>
<dbReference type="InterPro" id="IPR036069">
    <property type="entry name" value="DUF34/NIF3_sf"/>
</dbReference>
<dbReference type="PANTHER" id="PTHR13799">
    <property type="entry name" value="NGG1 INTERACTING FACTOR 3"/>
    <property type="match status" value="1"/>
</dbReference>
<dbReference type="InterPro" id="IPR002678">
    <property type="entry name" value="DUF34/NIF3"/>
</dbReference>
<name>A0A1T4NVN1_9FIRM</name>
<dbReference type="FunFam" id="3.40.1390.30:FF:000001">
    <property type="entry name" value="GTP cyclohydrolase 1 type 2"/>
    <property type="match status" value="1"/>
</dbReference>